<dbReference type="RefSeq" id="WP_002550045.1">
    <property type="nucleotide sequence ID" value="NZ_JARJNT010000004.1"/>
</dbReference>
<keyword evidence="2" id="KW-0813">Transport</keyword>
<dbReference type="PROSITE" id="PS50893">
    <property type="entry name" value="ABC_TRANSPORTER_2"/>
    <property type="match status" value="1"/>
</dbReference>
<dbReference type="Proteomes" id="UP000256324">
    <property type="component" value="Unassembled WGS sequence"/>
</dbReference>
<comment type="similarity">
    <text evidence="1">Belongs to the ABC transporter superfamily.</text>
</comment>
<evidence type="ECO:0000256" key="2">
    <source>
        <dbReference type="ARBA" id="ARBA00022448"/>
    </source>
</evidence>
<dbReference type="EMBL" id="PCZS01000003">
    <property type="protein sequence ID" value="REB68761.1"/>
    <property type="molecule type" value="Genomic_DNA"/>
</dbReference>
<evidence type="ECO:0000256" key="4">
    <source>
        <dbReference type="ARBA" id="ARBA00022840"/>
    </source>
</evidence>
<dbReference type="PROSITE" id="PS00211">
    <property type="entry name" value="ABC_TRANSPORTER_1"/>
    <property type="match status" value="1"/>
</dbReference>
<dbReference type="PANTHER" id="PTHR42734">
    <property type="entry name" value="METAL TRANSPORT SYSTEM ATP-BINDING PROTEIN TM_0124-RELATED"/>
    <property type="match status" value="1"/>
</dbReference>
<accession>A0ABX9I876</accession>
<evidence type="ECO:0000256" key="3">
    <source>
        <dbReference type="ARBA" id="ARBA00022741"/>
    </source>
</evidence>
<reference evidence="6 7" key="1">
    <citation type="submission" date="2017-09" db="EMBL/GenBank/DDBJ databases">
        <authorList>
            <person name="Bumgarner R.E."/>
        </authorList>
    </citation>
    <scope>NUCLEOTIDE SEQUENCE [LARGE SCALE GENOMIC DNA]</scope>
    <source>
        <strain evidence="6 7">T34998</strain>
    </source>
</reference>
<evidence type="ECO:0000313" key="6">
    <source>
        <dbReference type="EMBL" id="REB68761.1"/>
    </source>
</evidence>
<dbReference type="PANTHER" id="PTHR42734:SF5">
    <property type="entry name" value="IRON TRANSPORT SYSTEM ATP-BINDING PROTEIN HI_0361-RELATED"/>
    <property type="match status" value="1"/>
</dbReference>
<dbReference type="Pfam" id="PF00005">
    <property type="entry name" value="ABC_tran"/>
    <property type="match status" value="1"/>
</dbReference>
<gene>
    <name evidence="6" type="ORF">CP880_10005</name>
</gene>
<keyword evidence="4 6" id="KW-0067">ATP-binding</keyword>
<sequence length="252" mass="27130">MTPVKAQRPDAVTFIDASFGYRRKPVLTDVNATLPAGQAMALLGPNGSGKTTLLRGILGAVQQLDGTVDVDRSSIGYVPQSADLDLTFPVTASRVVEMGLYREVGSFGRIGRTRRRRVTDALERVGMADKAKRRFGELSGGQRQRVLVARALVAHPTLVLLDEPFNGLDDPTRRLLLRIIAEIKSEGIAVISSTHDLALARETCEMVMLLAGHQIAVGPLNQVLTDENLRLAYGGDVTETQTGPVTLTSVTS</sequence>
<dbReference type="SUPFAM" id="SSF52540">
    <property type="entry name" value="P-loop containing nucleoside triphosphate hydrolases"/>
    <property type="match status" value="1"/>
</dbReference>
<dbReference type="InterPro" id="IPR003593">
    <property type="entry name" value="AAA+_ATPase"/>
</dbReference>
<keyword evidence="7" id="KW-1185">Reference proteome</keyword>
<dbReference type="InterPro" id="IPR003439">
    <property type="entry name" value="ABC_transporter-like_ATP-bd"/>
</dbReference>
<dbReference type="InterPro" id="IPR027417">
    <property type="entry name" value="P-loop_NTPase"/>
</dbReference>
<proteinExistence type="inferred from homology"/>
<evidence type="ECO:0000313" key="7">
    <source>
        <dbReference type="Proteomes" id="UP000256324"/>
    </source>
</evidence>
<feature type="domain" description="ABC transporter" evidence="5">
    <location>
        <begin position="12"/>
        <end position="237"/>
    </location>
</feature>
<evidence type="ECO:0000256" key="1">
    <source>
        <dbReference type="ARBA" id="ARBA00005417"/>
    </source>
</evidence>
<name>A0ABX9I876_9ACTN</name>
<organism evidence="6 7">
    <name type="scientific">Cutibacterium namnetense</name>
    <dbReference type="NCBI Taxonomy" id="1574624"/>
    <lineage>
        <taxon>Bacteria</taxon>
        <taxon>Bacillati</taxon>
        <taxon>Actinomycetota</taxon>
        <taxon>Actinomycetes</taxon>
        <taxon>Propionibacteriales</taxon>
        <taxon>Propionibacteriaceae</taxon>
        <taxon>Cutibacterium</taxon>
    </lineage>
</organism>
<dbReference type="CDD" id="cd03235">
    <property type="entry name" value="ABC_Metallic_Cations"/>
    <property type="match status" value="1"/>
</dbReference>
<protein>
    <submittedName>
        <fullName evidence="6">Metal ABC transporter ATP-binding protein</fullName>
    </submittedName>
</protein>
<comment type="caution">
    <text evidence="6">The sequence shown here is derived from an EMBL/GenBank/DDBJ whole genome shotgun (WGS) entry which is preliminary data.</text>
</comment>
<dbReference type="Gene3D" id="3.40.50.300">
    <property type="entry name" value="P-loop containing nucleotide triphosphate hydrolases"/>
    <property type="match status" value="1"/>
</dbReference>
<dbReference type="GO" id="GO:0005524">
    <property type="term" value="F:ATP binding"/>
    <property type="evidence" value="ECO:0007669"/>
    <property type="project" value="UniProtKB-KW"/>
</dbReference>
<keyword evidence="3" id="KW-0547">Nucleotide-binding</keyword>
<dbReference type="SMART" id="SM00382">
    <property type="entry name" value="AAA"/>
    <property type="match status" value="1"/>
</dbReference>
<evidence type="ECO:0000259" key="5">
    <source>
        <dbReference type="PROSITE" id="PS50893"/>
    </source>
</evidence>
<dbReference type="InterPro" id="IPR017871">
    <property type="entry name" value="ABC_transporter-like_CS"/>
</dbReference>
<dbReference type="InterPro" id="IPR050153">
    <property type="entry name" value="Metal_Ion_Import_ABC"/>
</dbReference>